<reference evidence="1 2" key="1">
    <citation type="journal article" date="2005" name="PLoS Biol.">
        <title>The genomes of Oryza sativa: a history of duplications.</title>
        <authorList>
            <person name="Yu J."/>
            <person name="Wang J."/>
            <person name="Lin W."/>
            <person name="Li S."/>
            <person name="Li H."/>
            <person name="Zhou J."/>
            <person name="Ni P."/>
            <person name="Dong W."/>
            <person name="Hu S."/>
            <person name="Zeng C."/>
            <person name="Zhang J."/>
            <person name="Zhang Y."/>
            <person name="Li R."/>
            <person name="Xu Z."/>
            <person name="Li S."/>
            <person name="Li X."/>
            <person name="Zheng H."/>
            <person name="Cong L."/>
            <person name="Lin L."/>
            <person name="Yin J."/>
            <person name="Geng J."/>
            <person name="Li G."/>
            <person name="Shi J."/>
            <person name="Liu J."/>
            <person name="Lv H."/>
            <person name="Li J."/>
            <person name="Wang J."/>
            <person name="Deng Y."/>
            <person name="Ran L."/>
            <person name="Shi X."/>
            <person name="Wang X."/>
            <person name="Wu Q."/>
            <person name="Li C."/>
            <person name="Ren X."/>
            <person name="Wang J."/>
            <person name="Wang X."/>
            <person name="Li D."/>
            <person name="Liu D."/>
            <person name="Zhang X."/>
            <person name="Ji Z."/>
            <person name="Zhao W."/>
            <person name="Sun Y."/>
            <person name="Zhang Z."/>
            <person name="Bao J."/>
            <person name="Han Y."/>
            <person name="Dong L."/>
            <person name="Ji J."/>
            <person name="Chen P."/>
            <person name="Wu S."/>
            <person name="Liu J."/>
            <person name="Xiao Y."/>
            <person name="Bu D."/>
            <person name="Tan J."/>
            <person name="Yang L."/>
            <person name="Ye C."/>
            <person name="Zhang J."/>
            <person name="Xu J."/>
            <person name="Zhou Y."/>
            <person name="Yu Y."/>
            <person name="Zhang B."/>
            <person name="Zhuang S."/>
            <person name="Wei H."/>
            <person name="Liu B."/>
            <person name="Lei M."/>
            <person name="Yu H."/>
            <person name="Li Y."/>
            <person name="Xu H."/>
            <person name="Wei S."/>
            <person name="He X."/>
            <person name="Fang L."/>
            <person name="Zhang Z."/>
            <person name="Zhang Y."/>
            <person name="Huang X."/>
            <person name="Su Z."/>
            <person name="Tong W."/>
            <person name="Li J."/>
            <person name="Tong Z."/>
            <person name="Li S."/>
            <person name="Ye J."/>
            <person name="Wang L."/>
            <person name="Fang L."/>
            <person name="Lei T."/>
            <person name="Chen C."/>
            <person name="Chen H."/>
            <person name="Xu Z."/>
            <person name="Li H."/>
            <person name="Huang H."/>
            <person name="Zhang F."/>
            <person name="Xu H."/>
            <person name="Li N."/>
            <person name="Zhao C."/>
            <person name="Li S."/>
            <person name="Dong L."/>
            <person name="Huang Y."/>
            <person name="Li L."/>
            <person name="Xi Y."/>
            <person name="Qi Q."/>
            <person name="Li W."/>
            <person name="Zhang B."/>
            <person name="Hu W."/>
            <person name="Zhang Y."/>
            <person name="Tian X."/>
            <person name="Jiao Y."/>
            <person name="Liang X."/>
            <person name="Jin J."/>
            <person name="Gao L."/>
            <person name="Zheng W."/>
            <person name="Hao B."/>
            <person name="Liu S."/>
            <person name="Wang W."/>
            <person name="Yuan L."/>
            <person name="Cao M."/>
            <person name="McDermott J."/>
            <person name="Samudrala R."/>
            <person name="Wang J."/>
            <person name="Wong G.K."/>
            <person name="Yang H."/>
        </authorList>
    </citation>
    <scope>NUCLEOTIDE SEQUENCE [LARGE SCALE GENOMIC DNA]</scope>
    <source>
        <strain evidence="2">cv. 93-11</strain>
    </source>
</reference>
<proteinExistence type="predicted"/>
<dbReference type="Gramene" id="BGIOSGA004449-TA">
    <property type="protein sequence ID" value="BGIOSGA004449-PA"/>
    <property type="gene ID" value="BGIOSGA004449"/>
</dbReference>
<dbReference type="EMBL" id="CM000126">
    <property type="protein sequence ID" value="EAY75802.1"/>
    <property type="molecule type" value="Genomic_DNA"/>
</dbReference>
<gene>
    <name evidence="1" type="ORF">OsI_03717</name>
</gene>
<evidence type="ECO:0000313" key="1">
    <source>
        <dbReference type="EMBL" id="EAY75802.1"/>
    </source>
</evidence>
<sequence>MGLIDPYFLGRLCSQDGPLKDVRYEDDMKPYPFGLYVDNLSPNPSSSTPFH</sequence>
<organism evidence="1 2">
    <name type="scientific">Oryza sativa subsp. indica</name>
    <name type="common">Rice</name>
    <dbReference type="NCBI Taxonomy" id="39946"/>
    <lineage>
        <taxon>Eukaryota</taxon>
        <taxon>Viridiplantae</taxon>
        <taxon>Streptophyta</taxon>
        <taxon>Embryophyta</taxon>
        <taxon>Tracheophyta</taxon>
        <taxon>Spermatophyta</taxon>
        <taxon>Magnoliopsida</taxon>
        <taxon>Liliopsida</taxon>
        <taxon>Poales</taxon>
        <taxon>Poaceae</taxon>
        <taxon>BOP clade</taxon>
        <taxon>Oryzoideae</taxon>
        <taxon>Oryzeae</taxon>
        <taxon>Oryzinae</taxon>
        <taxon>Oryza</taxon>
        <taxon>Oryza sativa</taxon>
    </lineage>
</organism>
<name>A2WV06_ORYSI</name>
<dbReference type="HOGENOM" id="CLU_3109767_0_0_1"/>
<evidence type="ECO:0000313" key="2">
    <source>
        <dbReference type="Proteomes" id="UP000007015"/>
    </source>
</evidence>
<keyword evidence="2" id="KW-1185">Reference proteome</keyword>
<accession>A2WV06</accession>
<dbReference type="AlphaFoldDB" id="A2WV06"/>
<protein>
    <submittedName>
        <fullName evidence="1">Uncharacterized protein</fullName>
    </submittedName>
</protein>
<dbReference type="Proteomes" id="UP000007015">
    <property type="component" value="Chromosome 1"/>
</dbReference>